<comment type="caution">
    <text evidence="1">The sequence shown here is derived from an EMBL/GenBank/DDBJ whole genome shotgun (WGS) entry which is preliminary data.</text>
</comment>
<dbReference type="RefSeq" id="WP_181675787.1">
    <property type="nucleotide sequence ID" value="NZ_JABJVM010000003.1"/>
</dbReference>
<evidence type="ECO:0000313" key="2">
    <source>
        <dbReference type="Proteomes" id="UP000548787"/>
    </source>
</evidence>
<sequence length="112" mass="13155">MHTVSKEMKALGFQVGNAETIFIKDIDKNVMLVIERKKIKKYDRTEIGKLELLSVKIQYSFYKAMYKKQTGKMLARYYVYYEGGDVLALLAKVRNVLKWQEGQRYYKKRGGA</sequence>
<protein>
    <submittedName>
        <fullName evidence="1">Uncharacterized protein</fullName>
    </submittedName>
</protein>
<name>A0A7W1T4Z0_9LIST</name>
<reference evidence="1 2" key="2">
    <citation type="submission" date="2020-08" db="EMBL/GenBank/DDBJ databases">
        <title>Listeria ohnekaius sp. nov. and Listeria portnoyii sp. nov. isolated from non-agricultural and natural environments.</title>
        <authorList>
            <person name="Weller D."/>
            <person name="Belias A.M."/>
            <person name="Liao J."/>
            <person name="Guo S."/>
            <person name="Orsi R.H."/>
            <person name="Wiedmann M."/>
        </authorList>
    </citation>
    <scope>NUCLEOTIDE SEQUENCE [LARGE SCALE GENOMIC DNA]</scope>
    <source>
        <strain evidence="1 2">FSL W9-0585</strain>
    </source>
</reference>
<dbReference type="AlphaFoldDB" id="A0A7W1T4Z0"/>
<proteinExistence type="predicted"/>
<evidence type="ECO:0000313" key="1">
    <source>
        <dbReference type="EMBL" id="MBA3925565.1"/>
    </source>
</evidence>
<accession>A0A7W1T4Z0</accession>
<gene>
    <name evidence="1" type="ORF">HPK16_04335</name>
</gene>
<dbReference type="Proteomes" id="UP000548787">
    <property type="component" value="Unassembled WGS sequence"/>
</dbReference>
<organism evidence="1 2">
    <name type="scientific">Listeria rustica</name>
    <dbReference type="NCBI Taxonomy" id="2713503"/>
    <lineage>
        <taxon>Bacteria</taxon>
        <taxon>Bacillati</taxon>
        <taxon>Bacillota</taxon>
        <taxon>Bacilli</taxon>
        <taxon>Bacillales</taxon>
        <taxon>Listeriaceae</taxon>
        <taxon>Listeria</taxon>
    </lineage>
</organism>
<keyword evidence="2" id="KW-1185">Reference proteome</keyword>
<reference evidence="1 2" key="1">
    <citation type="submission" date="2020-05" db="EMBL/GenBank/DDBJ databases">
        <authorList>
            <person name="Carlin C.R."/>
        </authorList>
    </citation>
    <scope>NUCLEOTIDE SEQUENCE [LARGE SCALE GENOMIC DNA]</scope>
    <source>
        <strain evidence="1 2">FSL W9-0585</strain>
    </source>
</reference>
<dbReference type="EMBL" id="JABJVM010000003">
    <property type="protein sequence ID" value="MBA3925565.1"/>
    <property type="molecule type" value="Genomic_DNA"/>
</dbReference>